<evidence type="ECO:0000256" key="7">
    <source>
        <dbReference type="ARBA" id="ARBA00023136"/>
    </source>
</evidence>
<sequence length="556" mass="59422">MAQQALSSEPDSSSRGSLSRIIRQDKMPLLVLLLAALVGTLAGLVCGLFESGVHWLAEQRIALLADRPWWQLGLLGFGFSALLGFVGYFLTHTFAPEAGGSGIPEIEGAMDDLRPVRWWRVLPVKFFGGICTLSSGMVLGREGPSVQIGGNLGKMVADIFRLPKEHGHALLAAGAAGGLAAAFNAPLAGILFVMEEMRPQFRYSFLAIKAVGISAIMATLMLQNMKGQGAVITLPHYDAPALKALWLFLFMGATFGVLGFVFNKLVLACQDGYLALHQNKRHRFVAIGMLVAGTFGVLSLFAPSVTGGGTELIPHLMGDEYAMATLFLIFSVRLVATLICFCSGAPGGVFAPTLALGTLFGVVFGHLFHAAFPELGIEPGAFAIAGMGALFAATVRAPITGIVLVTEMTDNYQLILPMMITTVGATLVAQWLGGRPIYSQILERTLRLAARQKRGDGSATARAMSNLLKLLVVLAVGGLIGYFAGNRQELAQSSLLVVQQETLDRQGKAIGQLKTELGVKDTRLATQKAAFEQLQTTLKSQEAQVQELKRQLAFFE</sequence>
<dbReference type="PANTHER" id="PTHR45711">
    <property type="entry name" value="CHLORIDE CHANNEL PROTEIN"/>
    <property type="match status" value="1"/>
</dbReference>
<proteinExistence type="predicted"/>
<evidence type="ECO:0000313" key="12">
    <source>
        <dbReference type="Proteomes" id="UP000314982"/>
    </source>
</evidence>
<feature type="transmembrane region" description="Helical" evidence="10">
    <location>
        <begin position="244"/>
        <end position="263"/>
    </location>
</feature>
<dbReference type="STRING" id="62062.ENSHHUP00000026197"/>
<feature type="transmembrane region" description="Helical" evidence="10">
    <location>
        <begin position="467"/>
        <end position="485"/>
    </location>
</feature>
<feature type="transmembrane region" description="Helical" evidence="10">
    <location>
        <begin position="284"/>
        <end position="302"/>
    </location>
</feature>
<dbReference type="Pfam" id="PF00654">
    <property type="entry name" value="Voltage_CLC"/>
    <property type="match status" value="1"/>
</dbReference>
<reference evidence="11" key="3">
    <citation type="submission" date="2025-09" db="UniProtKB">
        <authorList>
            <consortium name="Ensembl"/>
        </authorList>
    </citation>
    <scope>IDENTIFICATION</scope>
</reference>
<dbReference type="PRINTS" id="PR00762">
    <property type="entry name" value="CLCHANNEL"/>
</dbReference>
<keyword evidence="2" id="KW-0813">Transport</keyword>
<evidence type="ECO:0000256" key="6">
    <source>
        <dbReference type="ARBA" id="ARBA00023122"/>
    </source>
</evidence>
<evidence type="ECO:0000256" key="3">
    <source>
        <dbReference type="ARBA" id="ARBA00022692"/>
    </source>
</evidence>
<reference evidence="11" key="2">
    <citation type="submission" date="2025-08" db="UniProtKB">
        <authorList>
            <consortium name="Ensembl"/>
        </authorList>
    </citation>
    <scope>IDENTIFICATION</scope>
</reference>
<feature type="coiled-coil region" evidence="9">
    <location>
        <begin position="524"/>
        <end position="551"/>
    </location>
</feature>
<comment type="subcellular location">
    <subcellularLocation>
        <location evidence="1">Membrane</location>
        <topology evidence="1">Multi-pass membrane protein</topology>
    </subcellularLocation>
</comment>
<keyword evidence="8" id="KW-0868">Chloride</keyword>
<feature type="transmembrane region" description="Helical" evidence="10">
    <location>
        <begin position="322"/>
        <end position="342"/>
    </location>
</feature>
<keyword evidence="9" id="KW-0175">Coiled coil</keyword>
<keyword evidence="12" id="KW-1185">Reference proteome</keyword>
<dbReference type="AlphaFoldDB" id="A0A4W5LK14"/>
<dbReference type="InterPro" id="IPR001807">
    <property type="entry name" value="ClC"/>
</dbReference>
<feature type="transmembrane region" description="Helical" evidence="10">
    <location>
        <begin position="29"/>
        <end position="57"/>
    </location>
</feature>
<evidence type="ECO:0000256" key="8">
    <source>
        <dbReference type="ARBA" id="ARBA00023214"/>
    </source>
</evidence>
<dbReference type="GeneTree" id="ENSGT00940000158458"/>
<dbReference type="Ensembl" id="ENSHHUT00000027232.1">
    <property type="protein sequence ID" value="ENSHHUP00000026197.1"/>
    <property type="gene ID" value="ENSHHUG00000016585.1"/>
</dbReference>
<dbReference type="InterPro" id="IPR014743">
    <property type="entry name" value="Cl-channel_core"/>
</dbReference>
<evidence type="ECO:0000256" key="9">
    <source>
        <dbReference type="SAM" id="Coils"/>
    </source>
</evidence>
<reference evidence="12" key="1">
    <citation type="submission" date="2018-06" db="EMBL/GenBank/DDBJ databases">
        <title>Genome assembly of Danube salmon.</title>
        <authorList>
            <person name="Macqueen D.J."/>
            <person name="Gundappa M.K."/>
        </authorList>
    </citation>
    <scope>NUCLEOTIDE SEQUENCE [LARGE SCALE GENOMIC DNA]</scope>
</reference>
<evidence type="ECO:0000256" key="1">
    <source>
        <dbReference type="ARBA" id="ARBA00004141"/>
    </source>
</evidence>
<evidence type="ECO:0000256" key="10">
    <source>
        <dbReference type="SAM" id="Phobius"/>
    </source>
</evidence>
<evidence type="ECO:0000313" key="11">
    <source>
        <dbReference type="Ensembl" id="ENSHHUP00000026197.1"/>
    </source>
</evidence>
<accession>A0A4W5LK14</accession>
<dbReference type="GO" id="GO:0005886">
    <property type="term" value="C:plasma membrane"/>
    <property type="evidence" value="ECO:0007669"/>
    <property type="project" value="TreeGrafter"/>
</dbReference>
<evidence type="ECO:0000256" key="2">
    <source>
        <dbReference type="ARBA" id="ARBA00022448"/>
    </source>
</evidence>
<evidence type="ECO:0008006" key="13">
    <source>
        <dbReference type="Google" id="ProtNLM"/>
    </source>
</evidence>
<dbReference type="CDD" id="cd01031">
    <property type="entry name" value="EriC"/>
    <property type="match status" value="1"/>
</dbReference>
<feature type="transmembrane region" description="Helical" evidence="10">
    <location>
        <begin position="206"/>
        <end position="224"/>
    </location>
</feature>
<dbReference type="PANTHER" id="PTHR45711:SF6">
    <property type="entry name" value="CHLORIDE CHANNEL PROTEIN"/>
    <property type="match status" value="1"/>
</dbReference>
<keyword evidence="4 10" id="KW-1133">Transmembrane helix</keyword>
<feature type="transmembrane region" description="Helical" evidence="10">
    <location>
        <begin position="412"/>
        <end position="432"/>
    </location>
</feature>
<evidence type="ECO:0000256" key="4">
    <source>
        <dbReference type="ARBA" id="ARBA00022989"/>
    </source>
</evidence>
<organism evidence="11 12">
    <name type="scientific">Hucho hucho</name>
    <name type="common">huchen</name>
    <dbReference type="NCBI Taxonomy" id="62062"/>
    <lineage>
        <taxon>Eukaryota</taxon>
        <taxon>Metazoa</taxon>
        <taxon>Chordata</taxon>
        <taxon>Craniata</taxon>
        <taxon>Vertebrata</taxon>
        <taxon>Euteleostomi</taxon>
        <taxon>Actinopterygii</taxon>
        <taxon>Neopterygii</taxon>
        <taxon>Teleostei</taxon>
        <taxon>Protacanthopterygii</taxon>
        <taxon>Salmoniformes</taxon>
        <taxon>Salmonidae</taxon>
        <taxon>Salmoninae</taxon>
        <taxon>Hucho</taxon>
    </lineage>
</organism>
<feature type="transmembrane region" description="Helical" evidence="10">
    <location>
        <begin position="69"/>
        <end position="90"/>
    </location>
</feature>
<keyword evidence="6" id="KW-0129">CBS domain</keyword>
<dbReference type="Proteomes" id="UP000314982">
    <property type="component" value="Unassembled WGS sequence"/>
</dbReference>
<feature type="transmembrane region" description="Helical" evidence="10">
    <location>
        <begin position="170"/>
        <end position="194"/>
    </location>
</feature>
<dbReference type="SUPFAM" id="SSF81340">
    <property type="entry name" value="Clc chloride channel"/>
    <property type="match status" value="1"/>
</dbReference>
<feature type="transmembrane region" description="Helical" evidence="10">
    <location>
        <begin position="380"/>
        <end position="405"/>
    </location>
</feature>
<evidence type="ECO:0000256" key="5">
    <source>
        <dbReference type="ARBA" id="ARBA00023065"/>
    </source>
</evidence>
<name>A0A4W5LK14_9TELE</name>
<protein>
    <recommendedName>
        <fullName evidence="13">H(+)/Cl(-) exchange transporter ClcA</fullName>
    </recommendedName>
</protein>
<dbReference type="NCBIfam" id="NF003640">
    <property type="entry name" value="PRK05277.1"/>
    <property type="match status" value="1"/>
</dbReference>
<keyword evidence="7 10" id="KW-0472">Membrane</keyword>
<feature type="transmembrane region" description="Helical" evidence="10">
    <location>
        <begin position="349"/>
        <end position="368"/>
    </location>
</feature>
<dbReference type="Gene3D" id="1.10.3080.10">
    <property type="entry name" value="Clc chloride channel"/>
    <property type="match status" value="1"/>
</dbReference>
<keyword evidence="5" id="KW-0406">Ion transport</keyword>
<keyword evidence="3 10" id="KW-0812">Transmembrane</keyword>
<dbReference type="GO" id="GO:0005247">
    <property type="term" value="F:voltage-gated chloride channel activity"/>
    <property type="evidence" value="ECO:0007669"/>
    <property type="project" value="TreeGrafter"/>
</dbReference>